<comment type="caution">
    <text evidence="1">The sequence shown here is derived from an EMBL/GenBank/DDBJ whole genome shotgun (WGS) entry which is preliminary data.</text>
</comment>
<dbReference type="EMBL" id="ACDX02000016">
    <property type="protein sequence ID" value="EFC87634.1"/>
    <property type="molecule type" value="Genomic_DNA"/>
</dbReference>
<accession>D2ZYZ1</accession>
<organism evidence="1 2">
    <name type="scientific">Neisseria mucosa (strain ATCC 25996 / DSM 4631 / NCTC 10774 / M26)</name>
    <dbReference type="NCBI Taxonomy" id="546266"/>
    <lineage>
        <taxon>Bacteria</taxon>
        <taxon>Pseudomonadati</taxon>
        <taxon>Pseudomonadota</taxon>
        <taxon>Betaproteobacteria</taxon>
        <taxon>Neisseriales</taxon>
        <taxon>Neisseriaceae</taxon>
        <taxon>Neisseria</taxon>
    </lineage>
</organism>
<reference evidence="1 2" key="1">
    <citation type="submission" date="2009-10" db="EMBL/GenBank/DDBJ databases">
        <authorList>
            <person name="Weinstock G."/>
            <person name="Sodergren E."/>
            <person name="Clifton S."/>
            <person name="Fulton L."/>
            <person name="Fulton B."/>
            <person name="Courtney L."/>
            <person name="Fronick C."/>
            <person name="Harrison M."/>
            <person name="Strong C."/>
            <person name="Farmer C."/>
            <person name="Delahaunty K."/>
            <person name="Markovic C."/>
            <person name="Hall O."/>
            <person name="Minx P."/>
            <person name="Tomlinson C."/>
            <person name="Mitreva M."/>
            <person name="Nelson J."/>
            <person name="Hou S."/>
            <person name="Wollam A."/>
            <person name="Pepin K.H."/>
            <person name="Johnson M."/>
            <person name="Bhonagiri V."/>
            <person name="Nash W.E."/>
            <person name="Warren W."/>
            <person name="Chinwalla A."/>
            <person name="Mardis E.R."/>
            <person name="Wilson R.K."/>
        </authorList>
    </citation>
    <scope>NUCLEOTIDE SEQUENCE [LARGE SCALE GENOMIC DNA]</scope>
    <source>
        <strain evidence="2">ATCC 25996 / DSM 4631 / NCTC 10774 / M26</strain>
    </source>
</reference>
<sequence>MTSCWLLRQDVSISCVVESAYFEQKVGLLYHNGRKTENGGDW</sequence>
<name>D2ZYZ1_NEIM2</name>
<protein>
    <submittedName>
        <fullName evidence="1">Uncharacterized protein</fullName>
    </submittedName>
</protein>
<dbReference type="Proteomes" id="UP000003344">
    <property type="component" value="Unassembled WGS sequence"/>
</dbReference>
<evidence type="ECO:0000313" key="1">
    <source>
        <dbReference type="EMBL" id="EFC87634.1"/>
    </source>
</evidence>
<dbReference type="AlphaFoldDB" id="D2ZYZ1"/>
<evidence type="ECO:0000313" key="2">
    <source>
        <dbReference type="Proteomes" id="UP000003344"/>
    </source>
</evidence>
<proteinExistence type="predicted"/>
<gene>
    <name evidence="1" type="ORF">NEIMUCOT_05856</name>
</gene>